<comment type="function">
    <text evidence="6">Part of a membrane-bound complex that couples electron transfer with translocation of ions across the membrane.</text>
</comment>
<evidence type="ECO:0000256" key="5">
    <source>
        <dbReference type="ARBA" id="ARBA00022982"/>
    </source>
</evidence>
<comment type="similarity">
    <text evidence="6">Belongs to the RnfG family.</text>
</comment>
<dbReference type="NCBIfam" id="TIGR01947">
    <property type="entry name" value="rnfG"/>
    <property type="match status" value="1"/>
</dbReference>
<keyword evidence="4 6" id="KW-0288">FMN</keyword>
<comment type="subcellular location">
    <subcellularLocation>
        <location evidence="6">Cell membrane</location>
        <topology evidence="6">Single-pass membrane protein</topology>
    </subcellularLocation>
</comment>
<evidence type="ECO:0000259" key="9">
    <source>
        <dbReference type="SMART" id="SM00900"/>
    </source>
</evidence>
<evidence type="ECO:0000256" key="2">
    <source>
        <dbReference type="ARBA" id="ARBA00022553"/>
    </source>
</evidence>
<evidence type="ECO:0000256" key="6">
    <source>
        <dbReference type="HAMAP-Rule" id="MF_00479"/>
    </source>
</evidence>
<keyword evidence="11" id="KW-1185">Reference proteome</keyword>
<dbReference type="RefSeq" id="WP_218250809.1">
    <property type="nucleotide sequence ID" value="NZ_JABXWD010000011.1"/>
</dbReference>
<evidence type="ECO:0000256" key="1">
    <source>
        <dbReference type="ARBA" id="ARBA00022448"/>
    </source>
</evidence>
<protein>
    <recommendedName>
        <fullName evidence="6">Ion-translocating oxidoreductase complex subunit G</fullName>
        <ecNumber evidence="6">7.-.-.-</ecNumber>
    </recommendedName>
    <alternativeName>
        <fullName evidence="6">Rnf electron transport complex subunit G</fullName>
    </alternativeName>
</protein>
<keyword evidence="6 8" id="KW-1133">Transmembrane helix</keyword>
<feature type="compositionally biased region" description="Polar residues" evidence="7">
    <location>
        <begin position="196"/>
        <end position="215"/>
    </location>
</feature>
<evidence type="ECO:0000313" key="11">
    <source>
        <dbReference type="Proteomes" id="UP001196980"/>
    </source>
</evidence>
<keyword evidence="6" id="KW-1278">Translocase</keyword>
<evidence type="ECO:0000256" key="3">
    <source>
        <dbReference type="ARBA" id="ARBA00022630"/>
    </source>
</evidence>
<keyword evidence="6" id="KW-1003">Cell membrane</keyword>
<dbReference type="HAMAP" id="MF_00479">
    <property type="entry name" value="RsxG_RnfG"/>
    <property type="match status" value="1"/>
</dbReference>
<gene>
    <name evidence="6" type="primary">rnfG</name>
    <name evidence="10" type="ORF">HWQ67_01180</name>
</gene>
<dbReference type="SMART" id="SM00900">
    <property type="entry name" value="FMN_bind"/>
    <property type="match status" value="1"/>
</dbReference>
<feature type="domain" description="FMN-binding" evidence="9">
    <location>
        <begin position="92"/>
        <end position="180"/>
    </location>
</feature>
<keyword evidence="6 8" id="KW-0812">Transmembrane</keyword>
<name>A0ABS6RU85_9BACT</name>
<proteinExistence type="inferred from homology"/>
<feature type="transmembrane region" description="Helical" evidence="8">
    <location>
        <begin position="12"/>
        <end position="30"/>
    </location>
</feature>
<reference evidence="10 11" key="1">
    <citation type="journal article" date="2020" name="J Geophys Res Biogeosci">
        <title>Magnetotaxis as an Adaptation to Enable Bacterial Shuttling of Microbial Sulfur and Sulfur Cycling Across Aquatic Oxic#Anoxic Interfaces.</title>
        <authorList>
            <person name="Li J."/>
            <person name="Liu P."/>
            <person name="Wang J."/>
            <person name="Roberts A.P."/>
            <person name="Pan Y."/>
        </authorList>
    </citation>
    <scope>NUCLEOTIDE SEQUENCE [LARGE SCALE GENOMIC DNA]</scope>
    <source>
        <strain evidence="10 11">MYR-1_YQ</strain>
    </source>
</reference>
<evidence type="ECO:0000313" key="10">
    <source>
        <dbReference type="EMBL" id="MBV6340186.1"/>
    </source>
</evidence>
<evidence type="ECO:0000256" key="7">
    <source>
        <dbReference type="SAM" id="MobiDB-lite"/>
    </source>
</evidence>
<dbReference type="PANTHER" id="PTHR36118:SF1">
    <property type="entry name" value="ION-TRANSLOCATING OXIDOREDUCTASE COMPLEX SUBUNIT G"/>
    <property type="match status" value="1"/>
</dbReference>
<comment type="caution">
    <text evidence="10">The sequence shown here is derived from an EMBL/GenBank/DDBJ whole genome shotgun (WGS) entry which is preliminary data.</text>
</comment>
<dbReference type="EMBL" id="JABXWD010000011">
    <property type="protein sequence ID" value="MBV6340186.1"/>
    <property type="molecule type" value="Genomic_DNA"/>
</dbReference>
<keyword evidence="2 6" id="KW-0597">Phosphoprotein</keyword>
<comment type="cofactor">
    <cofactor evidence="6">
        <name>FMN</name>
        <dbReference type="ChEBI" id="CHEBI:58210"/>
    </cofactor>
</comment>
<dbReference type="Proteomes" id="UP001196980">
    <property type="component" value="Unassembled WGS sequence"/>
</dbReference>
<keyword evidence="5 6" id="KW-0249">Electron transport</keyword>
<keyword evidence="3 6" id="KW-0285">Flavoprotein</keyword>
<dbReference type="InterPro" id="IPR007329">
    <property type="entry name" value="FMN-bd"/>
</dbReference>
<dbReference type="InterPro" id="IPR010209">
    <property type="entry name" value="Ion_transpt_RnfG/RsxG"/>
</dbReference>
<accession>A0ABS6RU85</accession>
<sequence>MTTKEIIKITINLLVIYVVGGVVLASLYAYTSPIIFQQNEKEKKEALQKMIPEADKIEKLGDWYPHDKHAEYFAAKKDGQTLGYIVQVYGKGYSGYINILFSVNKDLIVQKVDVLKQTETPGLGDEIETPAFLGQFKGKDTEHLKVKKEETKEYVQAITGATISSRALTEDGVRNGNIFLDKALKGVSDPPHNGVGNPSHNGVSNPPRNGVSDPQRNGVDKPEGGKPHGSR</sequence>
<evidence type="ECO:0000256" key="4">
    <source>
        <dbReference type="ARBA" id="ARBA00022643"/>
    </source>
</evidence>
<dbReference type="PANTHER" id="PTHR36118">
    <property type="entry name" value="ION-TRANSLOCATING OXIDOREDUCTASE COMPLEX SUBUNIT G"/>
    <property type="match status" value="1"/>
</dbReference>
<keyword evidence="6 8" id="KW-0472">Membrane</keyword>
<organism evidence="10 11">
    <name type="scientific">Candidatus Magnetobacterium casense</name>
    <dbReference type="NCBI Taxonomy" id="1455061"/>
    <lineage>
        <taxon>Bacteria</taxon>
        <taxon>Pseudomonadati</taxon>
        <taxon>Nitrospirota</taxon>
        <taxon>Thermodesulfovibrionia</taxon>
        <taxon>Thermodesulfovibrionales</taxon>
        <taxon>Candidatus Magnetobacteriaceae</taxon>
        <taxon>Candidatus Magnetobacterium</taxon>
    </lineage>
</organism>
<keyword evidence="1 6" id="KW-0813">Transport</keyword>
<evidence type="ECO:0000256" key="8">
    <source>
        <dbReference type="SAM" id="Phobius"/>
    </source>
</evidence>
<dbReference type="EC" id="7.-.-.-" evidence="6"/>
<feature type="region of interest" description="Disordered" evidence="7">
    <location>
        <begin position="184"/>
        <end position="231"/>
    </location>
</feature>
<feature type="modified residue" description="FMN phosphoryl threonine" evidence="6">
    <location>
        <position position="162"/>
    </location>
</feature>
<feature type="compositionally biased region" description="Basic and acidic residues" evidence="7">
    <location>
        <begin position="218"/>
        <end position="231"/>
    </location>
</feature>
<dbReference type="Pfam" id="PF04205">
    <property type="entry name" value="FMN_bind"/>
    <property type="match status" value="1"/>
</dbReference>
<comment type="subunit">
    <text evidence="6">The complex is composed of six subunits: RnfA, RnfB, RnfC, RnfD, RnfE and RnfG.</text>
</comment>